<evidence type="ECO:0000313" key="2">
    <source>
        <dbReference type="EMBL" id="SPQ23864.1"/>
    </source>
</evidence>
<proteinExistence type="predicted"/>
<dbReference type="AlphaFoldDB" id="A0A3S4AVC2"/>
<evidence type="ECO:0000256" key="1">
    <source>
        <dbReference type="SAM" id="MobiDB-lite"/>
    </source>
</evidence>
<dbReference type="AntiFam" id="ANF00142">
    <property type="entry name" value="Shadow ORF (opposite yadG)"/>
</dbReference>
<feature type="region of interest" description="Disordered" evidence="1">
    <location>
        <begin position="922"/>
        <end position="941"/>
    </location>
</feature>
<organism evidence="2 3">
    <name type="scientific">Thermothielavioides terrestris</name>
    <dbReference type="NCBI Taxonomy" id="2587410"/>
    <lineage>
        <taxon>Eukaryota</taxon>
        <taxon>Fungi</taxon>
        <taxon>Dikarya</taxon>
        <taxon>Ascomycota</taxon>
        <taxon>Pezizomycotina</taxon>
        <taxon>Sordariomycetes</taxon>
        <taxon>Sordariomycetidae</taxon>
        <taxon>Sordariales</taxon>
        <taxon>Chaetomiaceae</taxon>
        <taxon>Thermothielavioides</taxon>
    </lineage>
</organism>
<reference evidence="2 3" key="1">
    <citation type="submission" date="2018-04" db="EMBL/GenBank/DDBJ databases">
        <authorList>
            <person name="Huttner S."/>
            <person name="Dainat J."/>
        </authorList>
    </citation>
    <scope>NUCLEOTIDE SEQUENCE [LARGE SCALE GENOMIC DNA]</scope>
</reference>
<dbReference type="EMBL" id="OUUZ01000011">
    <property type="protein sequence ID" value="SPQ23864.1"/>
    <property type="molecule type" value="Genomic_DNA"/>
</dbReference>
<dbReference type="Proteomes" id="UP000289323">
    <property type="component" value="Unassembled WGS sequence"/>
</dbReference>
<name>A0A3S4AVC2_9PEZI</name>
<feature type="compositionally biased region" description="Basic and acidic residues" evidence="1">
    <location>
        <begin position="926"/>
        <end position="941"/>
    </location>
</feature>
<protein>
    <submittedName>
        <fullName evidence="2">1521e1a3-eedc-455a-b5da-4054f20718a4</fullName>
    </submittedName>
</protein>
<sequence length="1017" mass="105972">MTYLLTALPAGHTLLLLLPRLRARKLGLLLGRLDLVAHSVELLLLVVVVLLQPGPGTLALDPVVTRGRHLAVHDSPDFLGQVLGELGAVGDDDDTTLELLQRLGQCTKRVAVEVVGRLIENDQVRTLPRASGKNNLDTLATRQTAHAGVGYQLGIQTEVGAVRLDLPADQGAELARSEGLLHIHLGHQLLVRGEQLATRQPGVVGRHHGHPALVLHADVLAEDERALVLVAVLELPATVDADDAALSAIDLEDLVHGLLVGLGDDLVGAVHGLAILAGLETPLDVLGRGLVQVVIDVGERVLLDVGDTDVFVLVDLTAGGNELAGEDVDQRGLASTVGANDGNTRAERALEGDVGELRLGSARVLEAHLVGTQDGLGLGLDTLQEAGLRERELHLGGAELVVRLGRRHATDELLEVALVALELEALVVDDVLAHVVKEAAVVRDDDGSARRVDEVVLEPLHVHHVEMVGGLVQKKNIGSLEDGTAQGELHLPTTRERGDLVLDHLVGEAELVQALDDILLGGLDAGLGKLLHGPINGGHFRIGRVQVVLDKDGLDFALLGEALDLLVVDGAHQGGLAGAVGAAQTVALATLEAEVGLVEQNLGTVGEREGAVAQILALLLVILDFVLVSSARDGAPAERIDDALRLGISNHNGDVGLDALGPRGSVRRLLVDQLTGDGSGVLEHGCELLEGSSMLAREHVLQVAHDGGNVTVVAHLGNLAIDDVADADQSVESLLGLLAGLGIGKVFVVLLEARHHLRQERSDDVGIVDELAHVVDDDGRLALDGGVTLGETTVEKRNHEGQSGLLDLGDEGGGAEQVDRLGDVLGLGDTLDELGNEALDIAVDDQLADLLHGLVGAVLDLLLGVPHGLGNHGNEIGDAESSLGRGGADDGVDEVENRHLLGPLLGVPQGVNEGRKNGLDGVGVDRLGDGQRSRDGGVFDGRDLVTSASQDAGEQGDEVGLDMGGNLGVLSDGLDREKGLLADSGILLVGELFLKSLHGPGNGRHMSAPVLQFFFFV</sequence>
<gene>
    <name evidence="2" type="ORF">TT172_LOCUS6282</name>
</gene>
<accession>A0A3S4AVC2</accession>
<evidence type="ECO:0000313" key="3">
    <source>
        <dbReference type="Proteomes" id="UP000289323"/>
    </source>
</evidence>